<keyword evidence="2" id="KW-1185">Reference proteome</keyword>
<reference evidence="1 2" key="1">
    <citation type="submission" date="2020-04" db="EMBL/GenBank/DDBJ databases">
        <title>MicrobeNet Type strains.</title>
        <authorList>
            <person name="Nicholson A.C."/>
        </authorList>
    </citation>
    <scope>NUCLEOTIDE SEQUENCE [LARGE SCALE GENOMIC DNA]</scope>
    <source>
        <strain evidence="1 2">JCM 12354</strain>
    </source>
</reference>
<dbReference type="RefSeq" id="WP_067873650.1">
    <property type="nucleotide sequence ID" value="NZ_JAAXOP010000005.1"/>
</dbReference>
<sequence>MRYAVYAVPGIGDNSANSATALRDTAASWFARADMRDITTEPRRYGFHATLKAPFRPASGITQETVIDAVAAFARTHDPVTLRDLRPAALGEFRALVPHGRTDGVDALAAATVRELDHLRAPMTAAERTRRRPELLSATQAGLLDRWGYPYVMAEFAVHLTLTNALRGTRIPEVDSAIAAHFAAVTGADVAITALTVCAEPEPGADFHPLHVQPLRSTIATPTL</sequence>
<proteinExistence type="predicted"/>
<organism evidence="1 2">
    <name type="scientific">Nocardia vermiculata</name>
    <dbReference type="NCBI Taxonomy" id="257274"/>
    <lineage>
        <taxon>Bacteria</taxon>
        <taxon>Bacillati</taxon>
        <taxon>Actinomycetota</taxon>
        <taxon>Actinomycetes</taxon>
        <taxon>Mycobacteriales</taxon>
        <taxon>Nocardiaceae</taxon>
        <taxon>Nocardia</taxon>
    </lineage>
</organism>
<name>A0A846XYX1_9NOCA</name>
<dbReference type="Pfam" id="PF06299">
    <property type="entry name" value="DUF1045"/>
    <property type="match status" value="1"/>
</dbReference>
<protein>
    <submittedName>
        <fullName evidence="1">DUF1045 domain-containing protein</fullName>
    </submittedName>
</protein>
<dbReference type="AlphaFoldDB" id="A0A846XYX1"/>
<gene>
    <name evidence="1" type="ORF">HGA08_12285</name>
</gene>
<evidence type="ECO:0000313" key="2">
    <source>
        <dbReference type="Proteomes" id="UP000565711"/>
    </source>
</evidence>
<dbReference type="PIRSF" id="PIRSF033328">
    <property type="entry name" value="Phest_Mll4975"/>
    <property type="match status" value="1"/>
</dbReference>
<dbReference type="InterPro" id="IPR009389">
    <property type="entry name" value="DUF1045"/>
</dbReference>
<dbReference type="EMBL" id="JAAXOP010000005">
    <property type="protein sequence ID" value="NKY50990.1"/>
    <property type="molecule type" value="Genomic_DNA"/>
</dbReference>
<evidence type="ECO:0000313" key="1">
    <source>
        <dbReference type="EMBL" id="NKY50990.1"/>
    </source>
</evidence>
<dbReference type="Proteomes" id="UP000565711">
    <property type="component" value="Unassembled WGS sequence"/>
</dbReference>
<comment type="caution">
    <text evidence="1">The sequence shown here is derived from an EMBL/GenBank/DDBJ whole genome shotgun (WGS) entry which is preliminary data.</text>
</comment>
<accession>A0A846XYX1</accession>